<sequence length="213" mass="24678">MSDNPIPNGSKLTNEDARKRRKNSLVREHGVKDDMVFQQAVLIGLANKFCGFTIENPSKMSQITATLPNISKIHTQDDLIDVSTLAEKQANDLLNKSKHFLVKEKSLQRRIKKNIIYFTQNLLIDFCIEHGFFFNSIYSKKNPKTFQVERVQQIFYKNNFLMKKDEIQSVGTCINNYLLNISHGKTFFLRQNDVEVQNLLAQNITLYSFVCNH</sequence>
<gene>
    <name evidence="2" type="ORF">ENUP19_0301G0004</name>
</gene>
<feature type="compositionally biased region" description="Polar residues" evidence="1">
    <location>
        <begin position="1"/>
        <end position="12"/>
    </location>
</feature>
<dbReference type="EMBL" id="BAAFRS010000301">
    <property type="protein sequence ID" value="GAB1226672.1"/>
    <property type="molecule type" value="Genomic_DNA"/>
</dbReference>
<accession>A0ABQ0DVB6</accession>
<reference evidence="2 3" key="1">
    <citation type="journal article" date="2019" name="PLoS Negl. Trop. Dis.">
        <title>Whole genome sequencing of Entamoeba nuttalli reveals mammalian host-related molecular signatures and a novel octapeptide-repeat surface protein.</title>
        <authorList>
            <person name="Tanaka M."/>
            <person name="Makiuchi T."/>
            <person name="Komiyama T."/>
            <person name="Shiina T."/>
            <person name="Osaki K."/>
            <person name="Tachibana H."/>
        </authorList>
    </citation>
    <scope>NUCLEOTIDE SEQUENCE [LARGE SCALE GENOMIC DNA]</scope>
    <source>
        <strain evidence="2 3">P19-061405</strain>
    </source>
</reference>
<evidence type="ECO:0000256" key="1">
    <source>
        <dbReference type="SAM" id="MobiDB-lite"/>
    </source>
</evidence>
<organism evidence="2 3">
    <name type="scientific">Entamoeba nuttalli</name>
    <dbReference type="NCBI Taxonomy" id="412467"/>
    <lineage>
        <taxon>Eukaryota</taxon>
        <taxon>Amoebozoa</taxon>
        <taxon>Evosea</taxon>
        <taxon>Archamoebae</taxon>
        <taxon>Mastigamoebida</taxon>
        <taxon>Entamoebidae</taxon>
        <taxon>Entamoeba</taxon>
    </lineage>
</organism>
<name>A0ABQ0DVB6_9EUKA</name>
<proteinExistence type="predicted"/>
<feature type="region of interest" description="Disordered" evidence="1">
    <location>
        <begin position="1"/>
        <end position="25"/>
    </location>
</feature>
<evidence type="ECO:0000313" key="2">
    <source>
        <dbReference type="EMBL" id="GAB1226672.1"/>
    </source>
</evidence>
<keyword evidence="3" id="KW-1185">Reference proteome</keyword>
<protein>
    <submittedName>
        <fullName evidence="2">Uncharacterized protein</fullName>
    </submittedName>
</protein>
<evidence type="ECO:0000313" key="3">
    <source>
        <dbReference type="Proteomes" id="UP001628156"/>
    </source>
</evidence>
<dbReference type="Proteomes" id="UP001628156">
    <property type="component" value="Unassembled WGS sequence"/>
</dbReference>
<comment type="caution">
    <text evidence="2">The sequence shown here is derived from an EMBL/GenBank/DDBJ whole genome shotgun (WGS) entry which is preliminary data.</text>
</comment>